<dbReference type="GO" id="GO:0016705">
    <property type="term" value="F:oxidoreductase activity, acting on paired donors, with incorporation or reduction of molecular oxygen"/>
    <property type="evidence" value="ECO:0007669"/>
    <property type="project" value="InterPro"/>
</dbReference>
<dbReference type="PRINTS" id="PR00420">
    <property type="entry name" value="RNGMNOXGNASE"/>
</dbReference>
<dbReference type="PROSITE" id="PS01304">
    <property type="entry name" value="UBIH"/>
    <property type="match status" value="1"/>
</dbReference>
<comment type="pathway">
    <text evidence="2">Cofactor biosynthesis; ubiquinone biosynthesis.</text>
</comment>
<comment type="cofactor">
    <cofactor evidence="1">
        <name>FAD</name>
        <dbReference type="ChEBI" id="CHEBI:57692"/>
    </cofactor>
</comment>
<dbReference type="GO" id="GO:0110142">
    <property type="term" value="C:ubiquinone biosynthesis complex"/>
    <property type="evidence" value="ECO:0007669"/>
    <property type="project" value="UniProtKB-ARBA"/>
</dbReference>
<evidence type="ECO:0000256" key="7">
    <source>
        <dbReference type="ARBA" id="ARBA00023033"/>
    </source>
</evidence>
<evidence type="ECO:0000256" key="5">
    <source>
        <dbReference type="ARBA" id="ARBA00022827"/>
    </source>
</evidence>
<dbReference type="OrthoDB" id="9796623at2"/>
<name>A0A1M7T9A3_9RHOB</name>
<dbReference type="SUPFAM" id="SSF51905">
    <property type="entry name" value="FAD/NAD(P)-binding domain"/>
    <property type="match status" value="1"/>
</dbReference>
<evidence type="ECO:0000259" key="8">
    <source>
        <dbReference type="Pfam" id="PF01494"/>
    </source>
</evidence>
<dbReference type="Pfam" id="PF01494">
    <property type="entry name" value="FAD_binding_3"/>
    <property type="match status" value="1"/>
</dbReference>
<comment type="similarity">
    <text evidence="3">Belongs to the UbiH/COQ6 family.</text>
</comment>
<dbReference type="STRING" id="1189325.SAMN04488119_10593"/>
<dbReference type="InterPro" id="IPR036188">
    <property type="entry name" value="FAD/NAD-bd_sf"/>
</dbReference>
<gene>
    <name evidence="9" type="ORF">SAMN05216200_10592</name>
</gene>
<evidence type="ECO:0000313" key="10">
    <source>
        <dbReference type="Proteomes" id="UP000184066"/>
    </source>
</evidence>
<organism evidence="9 10">
    <name type="scientific">Oceanicella actignis</name>
    <dbReference type="NCBI Taxonomy" id="1189325"/>
    <lineage>
        <taxon>Bacteria</taxon>
        <taxon>Pseudomonadati</taxon>
        <taxon>Pseudomonadota</taxon>
        <taxon>Alphaproteobacteria</taxon>
        <taxon>Rhodobacterales</taxon>
        <taxon>Paracoccaceae</taxon>
        <taxon>Oceanicella</taxon>
    </lineage>
</organism>
<dbReference type="PANTHER" id="PTHR43876">
    <property type="entry name" value="UBIQUINONE BIOSYNTHESIS MONOOXYGENASE COQ6, MITOCHONDRIAL"/>
    <property type="match status" value="1"/>
</dbReference>
<dbReference type="InterPro" id="IPR051205">
    <property type="entry name" value="UbiH/COQ6_monooxygenase"/>
</dbReference>
<dbReference type="UniPathway" id="UPA00232"/>
<sequence length="408" mass="43955">MSKDADVIIVGGGLNGPALALALAQGGLRTILCDALPPETRADPEFDGRAYALSLGSRRMLEALGVWPRVAPHAQIVREVTVTDARPGAAPSPFFAHFDHAEMDEGPVSQIVEDRFLRAALLEAMAREPLIDHRAPARVTGFAADDAGIEVRLDDGTALRADLLAACDGRDSPIARAAGVNRVGWDYGQSGLVCAIEHERPHGGRAWQQFLPAGPFAVLPLPGDRSSIVWSERRDEAARIAALPDAAYLDELRARMGGFLGRIALAGKRYAYPLRLSLAEEYVRPRLALVGDAAHGVHPIAGQGLNLGLKDAAALAQVVVEARRRGEDAGSFAALERYQRWRRFDDTLAAFGFDLTNRLFSNDGPLLRPARDVGMALATAFAPARRFFMRQAAGLSGELPRLMEGRPL</sequence>
<dbReference type="Proteomes" id="UP000184066">
    <property type="component" value="Unassembled WGS sequence"/>
</dbReference>
<dbReference type="FunFam" id="3.50.50.60:FF:000021">
    <property type="entry name" value="Ubiquinone biosynthesis monooxygenase COQ6"/>
    <property type="match status" value="1"/>
</dbReference>
<dbReference type="InterPro" id="IPR010971">
    <property type="entry name" value="UbiH/COQ6"/>
</dbReference>
<keyword evidence="4" id="KW-0285">Flavoprotein</keyword>
<evidence type="ECO:0000256" key="1">
    <source>
        <dbReference type="ARBA" id="ARBA00001974"/>
    </source>
</evidence>
<keyword evidence="5" id="KW-0274">FAD</keyword>
<dbReference type="AlphaFoldDB" id="A0A1M7T9A3"/>
<dbReference type="EMBL" id="FRDL01000005">
    <property type="protein sequence ID" value="SHN67295.1"/>
    <property type="molecule type" value="Genomic_DNA"/>
</dbReference>
<evidence type="ECO:0000256" key="3">
    <source>
        <dbReference type="ARBA" id="ARBA00005349"/>
    </source>
</evidence>
<dbReference type="NCBIfam" id="TIGR01988">
    <property type="entry name" value="Ubi-OHases"/>
    <property type="match status" value="1"/>
</dbReference>
<reference evidence="9 10" key="1">
    <citation type="submission" date="2016-12" db="EMBL/GenBank/DDBJ databases">
        <authorList>
            <person name="Song W.-J."/>
            <person name="Kurnit D.M."/>
        </authorList>
    </citation>
    <scope>NUCLEOTIDE SEQUENCE [LARGE SCALE GENOMIC DNA]</scope>
    <source>
        <strain evidence="9 10">CGMCC 1.10808</strain>
    </source>
</reference>
<dbReference type="InterPro" id="IPR018168">
    <property type="entry name" value="Ubi_Hdrlase_CS"/>
</dbReference>
<feature type="domain" description="FAD-binding" evidence="8">
    <location>
        <begin position="4"/>
        <end position="324"/>
    </location>
</feature>
<dbReference type="InterPro" id="IPR002938">
    <property type="entry name" value="FAD-bd"/>
</dbReference>
<dbReference type="GO" id="GO:0006744">
    <property type="term" value="P:ubiquinone biosynthetic process"/>
    <property type="evidence" value="ECO:0007669"/>
    <property type="project" value="UniProtKB-UniPathway"/>
</dbReference>
<evidence type="ECO:0000256" key="2">
    <source>
        <dbReference type="ARBA" id="ARBA00004749"/>
    </source>
</evidence>
<evidence type="ECO:0000313" key="9">
    <source>
        <dbReference type="EMBL" id="SHN67295.1"/>
    </source>
</evidence>
<keyword evidence="6" id="KW-0560">Oxidoreductase</keyword>
<keyword evidence="7" id="KW-0503">Monooxygenase</keyword>
<proteinExistence type="inferred from homology"/>
<dbReference type="GO" id="GO:0071949">
    <property type="term" value="F:FAD binding"/>
    <property type="evidence" value="ECO:0007669"/>
    <property type="project" value="InterPro"/>
</dbReference>
<keyword evidence="10" id="KW-1185">Reference proteome</keyword>
<evidence type="ECO:0000256" key="4">
    <source>
        <dbReference type="ARBA" id="ARBA00022630"/>
    </source>
</evidence>
<dbReference type="RefSeq" id="WP_072747301.1">
    <property type="nucleotide sequence ID" value="NZ_FOHL01000005.1"/>
</dbReference>
<protein>
    <submittedName>
        <fullName evidence="9">2-octaprenyl-6-methoxyphenol hydroxylase</fullName>
    </submittedName>
</protein>
<accession>A0A1M7T9A3</accession>
<dbReference type="Gene3D" id="3.50.50.60">
    <property type="entry name" value="FAD/NAD(P)-binding domain"/>
    <property type="match status" value="2"/>
</dbReference>
<dbReference type="GO" id="GO:0004497">
    <property type="term" value="F:monooxygenase activity"/>
    <property type="evidence" value="ECO:0007669"/>
    <property type="project" value="UniProtKB-KW"/>
</dbReference>
<dbReference type="PANTHER" id="PTHR43876:SF7">
    <property type="entry name" value="UBIQUINONE BIOSYNTHESIS MONOOXYGENASE COQ6, MITOCHONDRIAL"/>
    <property type="match status" value="1"/>
</dbReference>
<evidence type="ECO:0000256" key="6">
    <source>
        <dbReference type="ARBA" id="ARBA00023002"/>
    </source>
</evidence>